<dbReference type="Proteomes" id="UP000095283">
    <property type="component" value="Unplaced"/>
</dbReference>
<accession>A0A1I7W965</accession>
<proteinExistence type="predicted"/>
<sequence>MIRCYKISSVVKDSFLSVNLTINNYSSQLDIILEVKLTIFLYLVVMYSEFEYILGNLRLVDNEIYVITKNKAICIFYISKQFCIKSIFKEQIAFGMEFLLECYIFVLIANFFDEDGNIYYDRTIKF</sequence>
<keyword evidence="1" id="KW-1185">Reference proteome</keyword>
<organism evidence="1 2">
    <name type="scientific">Heterorhabditis bacteriophora</name>
    <name type="common">Entomopathogenic nematode worm</name>
    <dbReference type="NCBI Taxonomy" id="37862"/>
    <lineage>
        <taxon>Eukaryota</taxon>
        <taxon>Metazoa</taxon>
        <taxon>Ecdysozoa</taxon>
        <taxon>Nematoda</taxon>
        <taxon>Chromadorea</taxon>
        <taxon>Rhabditida</taxon>
        <taxon>Rhabditina</taxon>
        <taxon>Rhabditomorpha</taxon>
        <taxon>Strongyloidea</taxon>
        <taxon>Heterorhabditidae</taxon>
        <taxon>Heterorhabditis</taxon>
    </lineage>
</organism>
<reference evidence="2" key="1">
    <citation type="submission" date="2016-11" db="UniProtKB">
        <authorList>
            <consortium name="WormBaseParasite"/>
        </authorList>
    </citation>
    <scope>IDENTIFICATION</scope>
</reference>
<dbReference type="WBParaSite" id="Hba_01194">
    <property type="protein sequence ID" value="Hba_01194"/>
    <property type="gene ID" value="Hba_01194"/>
</dbReference>
<protein>
    <submittedName>
        <fullName evidence="2">Uncharacterized protein</fullName>
    </submittedName>
</protein>
<evidence type="ECO:0000313" key="1">
    <source>
        <dbReference type="Proteomes" id="UP000095283"/>
    </source>
</evidence>
<evidence type="ECO:0000313" key="2">
    <source>
        <dbReference type="WBParaSite" id="Hba_01194"/>
    </source>
</evidence>
<name>A0A1I7W965_HETBA</name>
<dbReference type="AlphaFoldDB" id="A0A1I7W965"/>